<sequence length="209" mass="23559">MKTKKVNLDELKFDEKGLIAAIAQDYESGEVLMQAFMNREAVEKTLETGYAHYYSRSRQTLWKKGETSGHTQKVVTAFLDCDKDCILLKVRQKGVACHTGTYSCFSEQIKGGENEIGAEMFGKLQRIVEDRKKNPEEGSYTSFLFARGIDKIAKKTGEEAVELVIASKNEDKGEVIGEAADFLYHMMVMLAEKGVKLSEVCSELYKRNK</sequence>
<protein>
    <recommendedName>
        <fullName evidence="15">Histidine biosynthesis bifunctional protein HisIE</fullName>
    </recommendedName>
    <domain>
        <recommendedName>
            <fullName evidence="15">Phosphoribosyl-AMP cyclohydrolase</fullName>
            <shortName evidence="15">PRA-CH</shortName>
            <ecNumber evidence="15">3.5.4.19</ecNumber>
        </recommendedName>
    </domain>
    <domain>
        <recommendedName>
            <fullName evidence="15">Phosphoribosyl-ATP pyrophosphatase</fullName>
            <shortName evidence="15">PRA-PH</shortName>
            <ecNumber evidence="15">3.6.1.31</ecNumber>
        </recommendedName>
    </domain>
</protein>
<name>A0A9D1SGX0_9FIRM</name>
<keyword evidence="14 15" id="KW-0511">Multifunctional enzyme</keyword>
<dbReference type="CDD" id="cd11534">
    <property type="entry name" value="NTP-PPase_HisIE_like"/>
    <property type="match status" value="1"/>
</dbReference>
<feature type="region of interest" description="Phosphoribosyl-ATP pyrophosphohydrolase" evidence="15">
    <location>
        <begin position="121"/>
        <end position="209"/>
    </location>
</feature>
<reference evidence="17" key="2">
    <citation type="journal article" date="2021" name="PeerJ">
        <title>Extensive microbial diversity within the chicken gut microbiome revealed by metagenomics and culture.</title>
        <authorList>
            <person name="Gilroy R."/>
            <person name="Ravi A."/>
            <person name="Getino M."/>
            <person name="Pursley I."/>
            <person name="Horton D.L."/>
            <person name="Alikhan N.F."/>
            <person name="Baker D."/>
            <person name="Gharbi K."/>
            <person name="Hall N."/>
            <person name="Watson M."/>
            <person name="Adriaenssens E.M."/>
            <person name="Foster-Nyarko E."/>
            <person name="Jarju S."/>
            <person name="Secka A."/>
            <person name="Antonio M."/>
            <person name="Oren A."/>
            <person name="Chaudhuri R.R."/>
            <person name="La Ragione R."/>
            <person name="Hildebrand F."/>
            <person name="Pallen M.J."/>
        </authorList>
    </citation>
    <scope>NUCLEOTIDE SEQUENCE</scope>
    <source>
        <strain evidence="17">11687</strain>
    </source>
</reference>
<comment type="pathway">
    <text evidence="5 15">Amino-acid biosynthesis; L-histidine biosynthesis; L-histidine from 5-phospho-alpha-D-ribose 1-diphosphate: step 2/9.</text>
</comment>
<dbReference type="Gene3D" id="1.10.287.1080">
    <property type="entry name" value="MazG-like"/>
    <property type="match status" value="1"/>
</dbReference>
<evidence type="ECO:0000256" key="3">
    <source>
        <dbReference type="ARBA" id="ARBA00004496"/>
    </source>
</evidence>
<comment type="caution">
    <text evidence="17">The sequence shown here is derived from an EMBL/GenBank/DDBJ whole genome shotgun (WGS) entry which is preliminary data.</text>
</comment>
<proteinExistence type="inferred from homology"/>
<evidence type="ECO:0000256" key="10">
    <source>
        <dbReference type="ARBA" id="ARBA00022741"/>
    </source>
</evidence>
<dbReference type="InterPro" id="IPR008179">
    <property type="entry name" value="HisE"/>
</dbReference>
<dbReference type="EC" id="3.5.4.19" evidence="15"/>
<evidence type="ECO:0000256" key="1">
    <source>
        <dbReference type="ARBA" id="ARBA00000024"/>
    </source>
</evidence>
<evidence type="ECO:0000256" key="14">
    <source>
        <dbReference type="ARBA" id="ARBA00023268"/>
    </source>
</evidence>
<evidence type="ECO:0000259" key="16">
    <source>
        <dbReference type="Pfam" id="PF01502"/>
    </source>
</evidence>
<dbReference type="FunFam" id="1.10.287.1080:FF:000002">
    <property type="entry name" value="Histidine biosynthesis bifunctional protein HisIE"/>
    <property type="match status" value="1"/>
</dbReference>
<dbReference type="InterPro" id="IPR023019">
    <property type="entry name" value="His_synth_HisIE"/>
</dbReference>
<dbReference type="GO" id="GO:0004635">
    <property type="term" value="F:phosphoribosyl-AMP cyclohydrolase activity"/>
    <property type="evidence" value="ECO:0007669"/>
    <property type="project" value="UniProtKB-UniRule"/>
</dbReference>
<evidence type="ECO:0000256" key="7">
    <source>
        <dbReference type="ARBA" id="ARBA00008299"/>
    </source>
</evidence>
<dbReference type="NCBIfam" id="NF002747">
    <property type="entry name" value="PRK02759.1"/>
    <property type="match status" value="1"/>
</dbReference>
<dbReference type="SUPFAM" id="SSF141734">
    <property type="entry name" value="HisI-like"/>
    <property type="match status" value="1"/>
</dbReference>
<comment type="catalytic activity">
    <reaction evidence="2 15">
        <text>1-(5-phospho-beta-D-ribosyl)-ATP + H2O = 1-(5-phospho-beta-D-ribosyl)-5'-AMP + diphosphate + H(+)</text>
        <dbReference type="Rhea" id="RHEA:22828"/>
        <dbReference type="ChEBI" id="CHEBI:15377"/>
        <dbReference type="ChEBI" id="CHEBI:15378"/>
        <dbReference type="ChEBI" id="CHEBI:33019"/>
        <dbReference type="ChEBI" id="CHEBI:59457"/>
        <dbReference type="ChEBI" id="CHEBI:73183"/>
        <dbReference type="EC" id="3.6.1.31"/>
    </reaction>
</comment>
<organism evidence="17 18">
    <name type="scientific">Candidatus Scatosoma pullistercoris</name>
    <dbReference type="NCBI Taxonomy" id="2840934"/>
    <lineage>
        <taxon>Bacteria</taxon>
        <taxon>Bacillati</taxon>
        <taxon>Bacillota</taxon>
        <taxon>Clostridia</taxon>
        <taxon>Candidatus Scatosoma</taxon>
    </lineage>
</organism>
<evidence type="ECO:0000256" key="11">
    <source>
        <dbReference type="ARBA" id="ARBA00022801"/>
    </source>
</evidence>
<dbReference type="Proteomes" id="UP000824081">
    <property type="component" value="Unassembled WGS sequence"/>
</dbReference>
<dbReference type="NCBIfam" id="TIGR03188">
    <property type="entry name" value="histidine_hisI"/>
    <property type="match status" value="1"/>
</dbReference>
<evidence type="ECO:0000313" key="18">
    <source>
        <dbReference type="Proteomes" id="UP000824081"/>
    </source>
</evidence>
<dbReference type="InterPro" id="IPR038019">
    <property type="entry name" value="PRib_AMP_CycHydrolase_sf"/>
</dbReference>
<evidence type="ECO:0000256" key="4">
    <source>
        <dbReference type="ARBA" id="ARBA00005169"/>
    </source>
</evidence>
<evidence type="ECO:0000256" key="5">
    <source>
        <dbReference type="ARBA" id="ARBA00005204"/>
    </source>
</evidence>
<evidence type="ECO:0000256" key="9">
    <source>
        <dbReference type="ARBA" id="ARBA00022605"/>
    </source>
</evidence>
<dbReference type="GO" id="GO:0004636">
    <property type="term" value="F:phosphoribosyl-ATP diphosphatase activity"/>
    <property type="evidence" value="ECO:0007669"/>
    <property type="project" value="UniProtKB-UniRule"/>
</dbReference>
<evidence type="ECO:0000313" key="17">
    <source>
        <dbReference type="EMBL" id="HIU59555.1"/>
    </source>
</evidence>
<dbReference type="InterPro" id="IPR002496">
    <property type="entry name" value="PRib_AMP_CycHydrolase_dom"/>
</dbReference>
<keyword evidence="13 15" id="KW-0368">Histidine biosynthesis</keyword>
<dbReference type="SUPFAM" id="SSF101386">
    <property type="entry name" value="all-alpha NTP pyrophosphatases"/>
    <property type="match status" value="1"/>
</dbReference>
<dbReference type="AlphaFoldDB" id="A0A9D1SGX0"/>
<keyword evidence="9 15" id="KW-0028">Amino-acid biosynthesis</keyword>
<dbReference type="FunFam" id="3.10.20.810:FF:000001">
    <property type="entry name" value="Histidine biosynthesis bifunctional protein HisIE"/>
    <property type="match status" value="1"/>
</dbReference>
<dbReference type="HAMAP" id="MF_01019">
    <property type="entry name" value="HisIE"/>
    <property type="match status" value="1"/>
</dbReference>
<comment type="pathway">
    <text evidence="4 15">Amino-acid biosynthesis; L-histidine biosynthesis; L-histidine from 5-phospho-alpha-D-ribose 1-diphosphate: step 3/9.</text>
</comment>
<dbReference type="PANTHER" id="PTHR42945">
    <property type="entry name" value="HISTIDINE BIOSYNTHESIS BIFUNCTIONAL PROTEIN"/>
    <property type="match status" value="1"/>
</dbReference>
<evidence type="ECO:0000256" key="2">
    <source>
        <dbReference type="ARBA" id="ARBA00001460"/>
    </source>
</evidence>
<feature type="domain" description="Phosphoribosyl-AMP cyclohydrolase" evidence="16">
    <location>
        <begin position="33"/>
        <end position="105"/>
    </location>
</feature>
<accession>A0A9D1SGX0</accession>
<dbReference type="InterPro" id="IPR021130">
    <property type="entry name" value="PRib-ATP_PPHydrolase-like"/>
</dbReference>
<comment type="catalytic activity">
    <reaction evidence="1 15">
        <text>1-(5-phospho-beta-D-ribosyl)-5'-AMP + H2O = 1-(5-phospho-beta-D-ribosyl)-5-[(5-phospho-beta-D-ribosylamino)methylideneamino]imidazole-4-carboxamide</text>
        <dbReference type="Rhea" id="RHEA:20049"/>
        <dbReference type="ChEBI" id="CHEBI:15377"/>
        <dbReference type="ChEBI" id="CHEBI:58435"/>
        <dbReference type="ChEBI" id="CHEBI:59457"/>
        <dbReference type="EC" id="3.5.4.19"/>
    </reaction>
</comment>
<keyword evidence="10 15" id="KW-0547">Nucleotide-binding</keyword>
<dbReference type="InterPro" id="IPR026660">
    <property type="entry name" value="PRA-CH"/>
</dbReference>
<evidence type="ECO:0000256" key="6">
    <source>
        <dbReference type="ARBA" id="ARBA00007731"/>
    </source>
</evidence>
<dbReference type="GO" id="GO:0005737">
    <property type="term" value="C:cytoplasm"/>
    <property type="evidence" value="ECO:0007669"/>
    <property type="project" value="UniProtKB-SubCell"/>
</dbReference>
<evidence type="ECO:0000256" key="13">
    <source>
        <dbReference type="ARBA" id="ARBA00023102"/>
    </source>
</evidence>
<comment type="similarity">
    <text evidence="6 15">In the C-terminal section; belongs to the PRA-PH family.</text>
</comment>
<dbReference type="Pfam" id="PF01502">
    <property type="entry name" value="PRA-CH"/>
    <property type="match status" value="1"/>
</dbReference>
<dbReference type="GO" id="GO:0005524">
    <property type="term" value="F:ATP binding"/>
    <property type="evidence" value="ECO:0007669"/>
    <property type="project" value="UniProtKB-KW"/>
</dbReference>
<dbReference type="HAMAP" id="MF_01020">
    <property type="entry name" value="HisE"/>
    <property type="match status" value="1"/>
</dbReference>
<keyword evidence="11 15" id="KW-0378">Hydrolase</keyword>
<dbReference type="PANTHER" id="PTHR42945:SF1">
    <property type="entry name" value="HISTIDINE BIOSYNTHESIS BIFUNCTIONAL PROTEIN HIS7"/>
    <property type="match status" value="1"/>
</dbReference>
<evidence type="ECO:0000256" key="15">
    <source>
        <dbReference type="HAMAP-Rule" id="MF_01019"/>
    </source>
</evidence>
<dbReference type="GO" id="GO:0000105">
    <property type="term" value="P:L-histidine biosynthetic process"/>
    <property type="evidence" value="ECO:0007669"/>
    <property type="project" value="UniProtKB-UniRule"/>
</dbReference>
<dbReference type="Pfam" id="PF01503">
    <property type="entry name" value="PRA-PH"/>
    <property type="match status" value="1"/>
</dbReference>
<evidence type="ECO:0000256" key="12">
    <source>
        <dbReference type="ARBA" id="ARBA00022840"/>
    </source>
</evidence>
<gene>
    <name evidence="15" type="primary">hisI</name>
    <name evidence="15" type="synonym">hisIE</name>
    <name evidence="17" type="ORF">IAC57_05560</name>
</gene>
<evidence type="ECO:0000256" key="8">
    <source>
        <dbReference type="ARBA" id="ARBA00022490"/>
    </source>
</evidence>
<dbReference type="HAMAP" id="MF_01021">
    <property type="entry name" value="HisI"/>
    <property type="match status" value="1"/>
</dbReference>
<reference evidence="17" key="1">
    <citation type="submission" date="2020-10" db="EMBL/GenBank/DDBJ databases">
        <authorList>
            <person name="Gilroy R."/>
        </authorList>
    </citation>
    <scope>NUCLEOTIDE SEQUENCE</scope>
    <source>
        <strain evidence="17">11687</strain>
    </source>
</reference>
<dbReference type="EMBL" id="DVMZ01000147">
    <property type="protein sequence ID" value="HIU59555.1"/>
    <property type="molecule type" value="Genomic_DNA"/>
</dbReference>
<feature type="region of interest" description="Phosphoribosyl-AMP cyclohydrolase" evidence="15">
    <location>
        <begin position="1"/>
        <end position="120"/>
    </location>
</feature>
<dbReference type="NCBIfam" id="NF000768">
    <property type="entry name" value="PRK00051.1"/>
    <property type="match status" value="1"/>
</dbReference>
<dbReference type="Gene3D" id="3.10.20.810">
    <property type="entry name" value="Phosphoribosyl-AMP cyclohydrolase"/>
    <property type="match status" value="1"/>
</dbReference>
<keyword evidence="8 15" id="KW-0963">Cytoplasm</keyword>
<comment type="similarity">
    <text evidence="7 15">In the N-terminal section; belongs to the PRA-CH family.</text>
</comment>
<dbReference type="EC" id="3.6.1.31" evidence="15"/>
<comment type="subcellular location">
    <subcellularLocation>
        <location evidence="3 15">Cytoplasm</location>
    </subcellularLocation>
</comment>
<keyword evidence="12 15" id="KW-0067">ATP-binding</keyword>